<proteinExistence type="predicted"/>
<organism evidence="1 2">
    <name type="scientific">Pontibacter silvestris</name>
    <dbReference type="NCBI Taxonomy" id="2305183"/>
    <lineage>
        <taxon>Bacteria</taxon>
        <taxon>Pseudomonadati</taxon>
        <taxon>Bacteroidota</taxon>
        <taxon>Cytophagia</taxon>
        <taxon>Cytophagales</taxon>
        <taxon>Hymenobacteraceae</taxon>
        <taxon>Pontibacter</taxon>
    </lineage>
</organism>
<dbReference type="EMBL" id="JBHUHV010000014">
    <property type="protein sequence ID" value="MFD2065956.1"/>
    <property type="molecule type" value="Genomic_DNA"/>
</dbReference>
<comment type="caution">
    <text evidence="1">The sequence shown here is derived from an EMBL/GenBank/DDBJ whole genome shotgun (WGS) entry which is preliminary data.</text>
</comment>
<dbReference type="Proteomes" id="UP001597369">
    <property type="component" value="Unassembled WGS sequence"/>
</dbReference>
<name>A0ABW4WUV4_9BACT</name>
<dbReference type="RefSeq" id="WP_229963156.1">
    <property type="nucleotide sequence ID" value="NZ_JAJJWI010000070.1"/>
</dbReference>
<keyword evidence="2" id="KW-1185">Reference proteome</keyword>
<sequence>MQGATAAPVKFLLPVEGTTAPLQSAGVKCISGTAEGLKKVTTVAETEQQQQSNNVSQKGGGSFARYSRSGKHWLQVLYWVILQQPVHCLTSTYCLHGNQA</sequence>
<protein>
    <submittedName>
        <fullName evidence="1">Uncharacterized protein</fullName>
    </submittedName>
</protein>
<accession>A0ABW4WUV4</accession>
<reference evidence="2" key="1">
    <citation type="journal article" date="2019" name="Int. J. Syst. Evol. Microbiol.">
        <title>The Global Catalogue of Microorganisms (GCM) 10K type strain sequencing project: providing services to taxonomists for standard genome sequencing and annotation.</title>
        <authorList>
            <consortium name="The Broad Institute Genomics Platform"/>
            <consortium name="The Broad Institute Genome Sequencing Center for Infectious Disease"/>
            <person name="Wu L."/>
            <person name="Ma J."/>
        </authorList>
    </citation>
    <scope>NUCLEOTIDE SEQUENCE [LARGE SCALE GENOMIC DNA]</scope>
    <source>
        <strain evidence="2">JCM 16545</strain>
    </source>
</reference>
<gene>
    <name evidence="1" type="ORF">ACFSKU_03615</name>
</gene>
<evidence type="ECO:0000313" key="1">
    <source>
        <dbReference type="EMBL" id="MFD2065956.1"/>
    </source>
</evidence>
<evidence type="ECO:0000313" key="2">
    <source>
        <dbReference type="Proteomes" id="UP001597369"/>
    </source>
</evidence>